<protein>
    <submittedName>
        <fullName evidence="2">Uncharacterized protein</fullName>
    </submittedName>
</protein>
<evidence type="ECO:0000313" key="2">
    <source>
        <dbReference type="EMBL" id="KAJ8314296.1"/>
    </source>
</evidence>
<evidence type="ECO:0000256" key="1">
    <source>
        <dbReference type="SAM" id="MobiDB-lite"/>
    </source>
</evidence>
<name>A0ABQ9FCF6_TEGGR</name>
<feature type="compositionally biased region" description="Polar residues" evidence="1">
    <location>
        <begin position="1"/>
        <end position="13"/>
    </location>
</feature>
<dbReference type="Proteomes" id="UP001217089">
    <property type="component" value="Unassembled WGS sequence"/>
</dbReference>
<comment type="caution">
    <text evidence="2">The sequence shown here is derived from an EMBL/GenBank/DDBJ whole genome shotgun (WGS) entry which is preliminary data.</text>
</comment>
<feature type="compositionally biased region" description="Pro residues" evidence="1">
    <location>
        <begin position="15"/>
        <end position="26"/>
    </location>
</feature>
<reference evidence="2 3" key="1">
    <citation type="submission" date="2022-12" db="EMBL/GenBank/DDBJ databases">
        <title>Chromosome-level genome of Tegillarca granosa.</title>
        <authorList>
            <person name="Kim J."/>
        </authorList>
    </citation>
    <scope>NUCLEOTIDE SEQUENCE [LARGE SCALE GENOMIC DNA]</scope>
    <source>
        <strain evidence="2">Teg-2019</strain>
        <tissue evidence="2">Adductor muscle</tissue>
    </source>
</reference>
<sequence length="70" mass="6957">MSDVTPQPSETNVQPAPPSQPAPSSQPAPVADAGDTSQPQAPPVAVPSGDQPPTDSASTATISGMEYSNN</sequence>
<organism evidence="2 3">
    <name type="scientific">Tegillarca granosa</name>
    <name type="common">Malaysian cockle</name>
    <name type="synonym">Anadara granosa</name>
    <dbReference type="NCBI Taxonomy" id="220873"/>
    <lineage>
        <taxon>Eukaryota</taxon>
        <taxon>Metazoa</taxon>
        <taxon>Spiralia</taxon>
        <taxon>Lophotrochozoa</taxon>
        <taxon>Mollusca</taxon>
        <taxon>Bivalvia</taxon>
        <taxon>Autobranchia</taxon>
        <taxon>Pteriomorphia</taxon>
        <taxon>Arcoida</taxon>
        <taxon>Arcoidea</taxon>
        <taxon>Arcidae</taxon>
        <taxon>Tegillarca</taxon>
    </lineage>
</organism>
<accession>A0ABQ9FCF6</accession>
<evidence type="ECO:0000313" key="3">
    <source>
        <dbReference type="Proteomes" id="UP001217089"/>
    </source>
</evidence>
<keyword evidence="3" id="KW-1185">Reference proteome</keyword>
<feature type="compositionally biased region" description="Polar residues" evidence="1">
    <location>
        <begin position="51"/>
        <end position="70"/>
    </location>
</feature>
<dbReference type="EMBL" id="JARBDR010000342">
    <property type="protein sequence ID" value="KAJ8314296.1"/>
    <property type="molecule type" value="Genomic_DNA"/>
</dbReference>
<proteinExistence type="predicted"/>
<gene>
    <name evidence="2" type="ORF">KUTeg_008857</name>
</gene>
<feature type="region of interest" description="Disordered" evidence="1">
    <location>
        <begin position="1"/>
        <end position="70"/>
    </location>
</feature>